<evidence type="ECO:0000256" key="4">
    <source>
        <dbReference type="ARBA" id="ARBA00020902"/>
    </source>
</evidence>
<comment type="similarity">
    <text evidence="2">Belongs to the LpxB family.</text>
</comment>
<name>A0A1C2HVC1_ACITH</name>
<comment type="function">
    <text evidence="1">Condensation of UDP-2,3-diacylglucosamine and 2,3-diacylglucosamine-1-phosphate to form lipid A disaccharide, a precursor of lipid A, a phosphorylated glycolipid that anchors the lipopolysaccharide to the outer membrane of the cell.</text>
</comment>
<comment type="caution">
    <text evidence="12">The sequence shown here is derived from an EMBL/GenBank/DDBJ whole genome shotgun (WGS) entry which is preliminary data.</text>
</comment>
<evidence type="ECO:0000256" key="10">
    <source>
        <dbReference type="ARBA" id="ARBA00048975"/>
    </source>
</evidence>
<dbReference type="Proteomes" id="UP000095008">
    <property type="component" value="Unassembled WGS sequence"/>
</dbReference>
<gene>
    <name evidence="12" type="ORF">A6M23_20635</name>
</gene>
<dbReference type="AlphaFoldDB" id="A0A1C2HVC1"/>
<evidence type="ECO:0000256" key="8">
    <source>
        <dbReference type="ARBA" id="ARBA00022679"/>
    </source>
</evidence>
<keyword evidence="13" id="KW-1185">Reference proteome</keyword>
<keyword evidence="8" id="KW-0808">Transferase</keyword>
<evidence type="ECO:0000256" key="11">
    <source>
        <dbReference type="NCBIfam" id="TIGR00215"/>
    </source>
</evidence>
<reference evidence="12" key="1">
    <citation type="journal article" date="2016" name="Int. J. Mol. Sci.">
        <title>Comparative genomics of the extreme acidophile Acidithiobacillus thiooxidans reveals intraspecific divergence and niche adaptation.</title>
        <authorList>
            <person name="Zhang X."/>
            <person name="Feng X."/>
            <person name="Tao J."/>
            <person name="Ma L."/>
            <person name="Xiao Y."/>
            <person name="Liang Y."/>
            <person name="Liu X."/>
            <person name="Yin H."/>
        </authorList>
    </citation>
    <scope>NUCLEOTIDE SEQUENCE [LARGE SCALE GENOMIC DNA]</scope>
    <source>
        <strain evidence="12">DXS-W</strain>
    </source>
</reference>
<accession>A0A1C2HVC1</accession>
<dbReference type="InterPro" id="IPR003835">
    <property type="entry name" value="Glyco_trans_19"/>
</dbReference>
<dbReference type="PANTHER" id="PTHR30372">
    <property type="entry name" value="LIPID-A-DISACCHARIDE SYNTHASE"/>
    <property type="match status" value="1"/>
</dbReference>
<dbReference type="OrthoDB" id="5288848at2"/>
<comment type="catalytic activity">
    <reaction evidence="10">
        <text>a lipid X + a UDP-2-N,3-O-bis[(3R)-3-hydroxyacyl]-alpha-D-glucosamine = a lipid A disaccharide + UDP + H(+)</text>
        <dbReference type="Rhea" id="RHEA:67828"/>
        <dbReference type="ChEBI" id="CHEBI:15378"/>
        <dbReference type="ChEBI" id="CHEBI:58223"/>
        <dbReference type="ChEBI" id="CHEBI:137748"/>
        <dbReference type="ChEBI" id="CHEBI:176338"/>
        <dbReference type="ChEBI" id="CHEBI:176343"/>
        <dbReference type="EC" id="2.4.1.182"/>
    </reaction>
</comment>
<dbReference type="GO" id="GO:0008915">
    <property type="term" value="F:lipid-A-disaccharide synthase activity"/>
    <property type="evidence" value="ECO:0007669"/>
    <property type="project" value="UniProtKB-UniRule"/>
</dbReference>
<dbReference type="Pfam" id="PF02684">
    <property type="entry name" value="LpxB"/>
    <property type="match status" value="1"/>
</dbReference>
<evidence type="ECO:0000313" key="13">
    <source>
        <dbReference type="Proteomes" id="UP000095008"/>
    </source>
</evidence>
<dbReference type="NCBIfam" id="TIGR00215">
    <property type="entry name" value="lpxB"/>
    <property type="match status" value="1"/>
</dbReference>
<evidence type="ECO:0000256" key="3">
    <source>
        <dbReference type="ARBA" id="ARBA00012687"/>
    </source>
</evidence>
<dbReference type="PANTHER" id="PTHR30372:SF4">
    <property type="entry name" value="LIPID-A-DISACCHARIDE SYNTHASE, MITOCHONDRIAL-RELATED"/>
    <property type="match status" value="1"/>
</dbReference>
<keyword evidence="9" id="KW-0443">Lipid metabolism</keyword>
<evidence type="ECO:0000256" key="7">
    <source>
        <dbReference type="ARBA" id="ARBA00022676"/>
    </source>
</evidence>
<sequence>MGKVFILAVERSGENLGLEIMENATAAGLDLHWSGVVGSRLQAAGVENIADGEPLAIIGLVEVLRHYGALRRLYHQVVSHLKKERPTCVILIDHPAFNMRIAKAAKALGIRVLYVVGPQIWAWRGQRIHQIKQIVDQMLVLFPFEVPIYAEAGVPVQVLAHPLLAQTTAAPDRLTARAALGLAADDQVLALLPGSRRGELEKLSRRYAQTASLLREQMPRLKIVVALARDELASAWKRQWEHGAGPCDALVVIAQTRTVLSAANVVLVASGTATLETALMERPAVVVYALNALTYAFARRLVKTPFVAMPNILLKESVYPEFLQDAFKPGQVAAALLPLFTDAGHKQVQRLKQIRDLLQGDSAEALQQVLRKMLL</sequence>
<evidence type="ECO:0000256" key="5">
    <source>
        <dbReference type="ARBA" id="ARBA00022516"/>
    </source>
</evidence>
<evidence type="ECO:0000313" key="12">
    <source>
        <dbReference type="EMBL" id="OCX67627.1"/>
    </source>
</evidence>
<evidence type="ECO:0000256" key="1">
    <source>
        <dbReference type="ARBA" id="ARBA00002056"/>
    </source>
</evidence>
<keyword evidence="5" id="KW-0444">Lipid biosynthesis</keyword>
<dbReference type="EC" id="2.4.1.182" evidence="3 11"/>
<dbReference type="SUPFAM" id="SSF53756">
    <property type="entry name" value="UDP-Glycosyltransferase/glycogen phosphorylase"/>
    <property type="match status" value="1"/>
</dbReference>
<keyword evidence="7" id="KW-0328">Glycosyltransferase</keyword>
<evidence type="ECO:0000256" key="6">
    <source>
        <dbReference type="ARBA" id="ARBA00022556"/>
    </source>
</evidence>
<protein>
    <recommendedName>
        <fullName evidence="4 11">Lipid-A-disaccharide synthase</fullName>
        <ecNumber evidence="3 11">2.4.1.182</ecNumber>
    </recommendedName>
</protein>
<organism evidence="12 13">
    <name type="scientific">Acidithiobacillus thiooxidans</name>
    <name type="common">Thiobacillus thiooxidans</name>
    <dbReference type="NCBI Taxonomy" id="930"/>
    <lineage>
        <taxon>Bacteria</taxon>
        <taxon>Pseudomonadati</taxon>
        <taxon>Pseudomonadota</taxon>
        <taxon>Acidithiobacillia</taxon>
        <taxon>Acidithiobacillales</taxon>
        <taxon>Acidithiobacillaceae</taxon>
        <taxon>Acidithiobacillus</taxon>
    </lineage>
</organism>
<evidence type="ECO:0000256" key="9">
    <source>
        <dbReference type="ARBA" id="ARBA00023098"/>
    </source>
</evidence>
<dbReference type="GO" id="GO:0005543">
    <property type="term" value="F:phospholipid binding"/>
    <property type="evidence" value="ECO:0007669"/>
    <property type="project" value="TreeGrafter"/>
</dbReference>
<keyword evidence="6" id="KW-0441">Lipid A biosynthesis</keyword>
<evidence type="ECO:0000256" key="2">
    <source>
        <dbReference type="ARBA" id="ARBA00007868"/>
    </source>
</evidence>
<dbReference type="GO" id="GO:0016020">
    <property type="term" value="C:membrane"/>
    <property type="evidence" value="ECO:0007669"/>
    <property type="project" value="GOC"/>
</dbReference>
<proteinExistence type="inferred from homology"/>
<dbReference type="EMBL" id="LWRY01000308">
    <property type="protein sequence ID" value="OCX67627.1"/>
    <property type="molecule type" value="Genomic_DNA"/>
</dbReference>
<dbReference type="GO" id="GO:0009245">
    <property type="term" value="P:lipid A biosynthetic process"/>
    <property type="evidence" value="ECO:0007669"/>
    <property type="project" value="UniProtKB-UniRule"/>
</dbReference>
<dbReference type="RefSeq" id="WP_065974499.1">
    <property type="nucleotide sequence ID" value="NZ_LWRY01000308.1"/>
</dbReference>